<dbReference type="GO" id="GO:0009007">
    <property type="term" value="F:site-specific DNA-methyltransferase (adenine-specific) activity"/>
    <property type="evidence" value="ECO:0007669"/>
    <property type="project" value="UniProtKB-EC"/>
</dbReference>
<dbReference type="OrthoDB" id="9805629at2"/>
<evidence type="ECO:0000256" key="4">
    <source>
        <dbReference type="ARBA" id="ARBA00022679"/>
    </source>
</evidence>
<dbReference type="RefSeq" id="WP_060778407.1">
    <property type="nucleotide sequence ID" value="NZ_CAJHLF010000022.1"/>
</dbReference>
<sequence>MPVTKSPLRYPGGKTQLSGFLTNLIKINNMIDVTYCEPFSGGFGAGLELLFSNTVNSIIINDIDVGIYSIWYAILYDVDNFINLIRNTPITIEEWKYQKNIHEDLVHENKYSLELAFSTFFLNRTNRSGIISGGPIGGYEQKGKYKIDCRFNREALIKKIININDQKKNVELYNLEANSLIYNVLSKKDKRHLFIFFDPPYYQQGKNLYANFFNHKNHQELYEYIQMLDEYKWIVTYDHEKNIEDIYKNYPALEYKIQYSANKVRKEKEYLFHSPNTKVESFDKVIFQ</sequence>
<keyword evidence="4" id="KW-0808">Transferase</keyword>
<evidence type="ECO:0000256" key="1">
    <source>
        <dbReference type="ARBA" id="ARBA00006594"/>
    </source>
</evidence>
<dbReference type="GO" id="GO:0032259">
    <property type="term" value="P:methylation"/>
    <property type="evidence" value="ECO:0007669"/>
    <property type="project" value="UniProtKB-KW"/>
</dbReference>
<dbReference type="Gene3D" id="3.40.50.150">
    <property type="entry name" value="Vaccinia Virus protein VP39"/>
    <property type="match status" value="1"/>
</dbReference>
<accession>A0A0X8FGA3</accession>
<dbReference type="EMBL" id="CP065662">
    <property type="protein sequence ID" value="QPS00715.1"/>
    <property type="molecule type" value="Genomic_DNA"/>
</dbReference>
<dbReference type="Proteomes" id="UP000594771">
    <property type="component" value="Chromosome"/>
</dbReference>
<evidence type="ECO:0000313" key="7">
    <source>
        <dbReference type="EMBL" id="MCY3052389.1"/>
    </source>
</evidence>
<dbReference type="InterPro" id="IPR023095">
    <property type="entry name" value="Ade_MeTrfase_dom_2"/>
</dbReference>
<protein>
    <recommendedName>
        <fullName evidence="2">site-specific DNA-methyltransferase (adenine-specific)</fullName>
        <ecNumber evidence="2">2.1.1.72</ecNumber>
    </recommendedName>
</protein>
<reference evidence="7" key="2">
    <citation type="submission" date="2022-09" db="EMBL/GenBank/DDBJ databases">
        <title>Aerococcus urinae taxonomy study.</title>
        <authorList>
            <person name="Christensen J."/>
            <person name="Senneby E."/>
        </authorList>
    </citation>
    <scope>NUCLEOTIDE SEQUENCE</scope>
    <source>
        <strain evidence="7">NLD-066-U95</strain>
    </source>
</reference>
<dbReference type="KEGG" id="aun:AWM73_05315"/>
<evidence type="ECO:0000313" key="9">
    <source>
        <dbReference type="Proteomes" id="UP000594771"/>
    </source>
</evidence>
<dbReference type="GO" id="GO:0009307">
    <property type="term" value="P:DNA restriction-modification system"/>
    <property type="evidence" value="ECO:0007669"/>
    <property type="project" value="InterPro"/>
</dbReference>
<evidence type="ECO:0000256" key="5">
    <source>
        <dbReference type="ARBA" id="ARBA00022691"/>
    </source>
</evidence>
<dbReference type="GO" id="GO:0043565">
    <property type="term" value="F:sequence-specific DNA binding"/>
    <property type="evidence" value="ECO:0007669"/>
    <property type="project" value="TreeGrafter"/>
</dbReference>
<keyword evidence="3 8" id="KW-0489">Methyltransferase</keyword>
<comment type="similarity">
    <text evidence="1">Belongs to the N(4)/N(6)-methyltransferase family.</text>
</comment>
<dbReference type="InterPro" id="IPR029063">
    <property type="entry name" value="SAM-dependent_MTases_sf"/>
</dbReference>
<evidence type="ECO:0000313" key="10">
    <source>
        <dbReference type="Proteomes" id="UP001069145"/>
    </source>
</evidence>
<comment type="catalytic activity">
    <reaction evidence="6">
        <text>a 2'-deoxyadenosine in DNA + S-adenosyl-L-methionine = an N(6)-methyl-2'-deoxyadenosine in DNA + S-adenosyl-L-homocysteine + H(+)</text>
        <dbReference type="Rhea" id="RHEA:15197"/>
        <dbReference type="Rhea" id="RHEA-COMP:12418"/>
        <dbReference type="Rhea" id="RHEA-COMP:12419"/>
        <dbReference type="ChEBI" id="CHEBI:15378"/>
        <dbReference type="ChEBI" id="CHEBI:57856"/>
        <dbReference type="ChEBI" id="CHEBI:59789"/>
        <dbReference type="ChEBI" id="CHEBI:90615"/>
        <dbReference type="ChEBI" id="CHEBI:90616"/>
        <dbReference type="EC" id="2.1.1.72"/>
    </reaction>
</comment>
<proteinExistence type="inferred from homology"/>
<dbReference type="InterPro" id="IPR012327">
    <property type="entry name" value="MeTrfase_D12"/>
</dbReference>
<evidence type="ECO:0000256" key="3">
    <source>
        <dbReference type="ARBA" id="ARBA00022603"/>
    </source>
</evidence>
<organism evidence="8 9">
    <name type="scientific">Aerococcus urinae</name>
    <dbReference type="NCBI Taxonomy" id="1376"/>
    <lineage>
        <taxon>Bacteria</taxon>
        <taxon>Bacillati</taxon>
        <taxon>Bacillota</taxon>
        <taxon>Bacilli</taxon>
        <taxon>Lactobacillales</taxon>
        <taxon>Aerococcaceae</taxon>
        <taxon>Aerococcus</taxon>
    </lineage>
</organism>
<dbReference type="SUPFAM" id="SSF53335">
    <property type="entry name" value="S-adenosyl-L-methionine-dependent methyltransferases"/>
    <property type="match status" value="1"/>
</dbReference>
<dbReference type="InterPro" id="IPR012263">
    <property type="entry name" value="M_m6A_EcoRV"/>
</dbReference>
<dbReference type="REBASE" id="457620">
    <property type="entry name" value="M.Aur911ORF4730P"/>
</dbReference>
<dbReference type="PRINTS" id="PR00505">
    <property type="entry name" value="D12N6MTFRASE"/>
</dbReference>
<evidence type="ECO:0000256" key="6">
    <source>
        <dbReference type="ARBA" id="ARBA00047942"/>
    </source>
</evidence>
<dbReference type="PANTHER" id="PTHR30481:SF2">
    <property type="entry name" value="SITE-SPECIFIC DNA-METHYLTRANSFERASE (ADENINE-SPECIFIC)"/>
    <property type="match status" value="1"/>
</dbReference>
<reference evidence="8 9" key="1">
    <citation type="submission" date="2020-12" db="EMBL/GenBank/DDBJ databases">
        <title>FDA dAtabase for Regulatory Grade micrObial Sequences (FDA-ARGOS): Supporting development and validation of Infectious Disease Dx tests.</title>
        <authorList>
            <person name="Sproer C."/>
            <person name="Gronow S."/>
            <person name="Severitt S."/>
            <person name="Schroder I."/>
            <person name="Tallon L."/>
            <person name="Sadzewicz L."/>
            <person name="Zhao X."/>
            <person name="Boylan J."/>
            <person name="Ott S."/>
            <person name="Bowen H."/>
            <person name="Vavikolanu K."/>
            <person name="Mehta A."/>
            <person name="Aluvathingal J."/>
            <person name="Nadendla S."/>
            <person name="Lowell S."/>
            <person name="Myers T."/>
            <person name="Yan Y."/>
            <person name="Sichtig H."/>
        </authorList>
    </citation>
    <scope>NUCLEOTIDE SEQUENCE [LARGE SCALE GENOMIC DNA]</scope>
    <source>
        <strain evidence="8 9">FDAARGOS_911</strain>
    </source>
</reference>
<gene>
    <name evidence="8" type="ORF">I6G68_04730</name>
    <name evidence="7" type="ORF">ODY43_00010</name>
</gene>
<dbReference type="REBASE" id="137642">
    <property type="entry name" value="M.Aur36881ORF5315P"/>
</dbReference>
<name>A0A0X8FGA3_9LACT</name>
<dbReference type="PIRSF" id="PIRSF000398">
    <property type="entry name" value="M_m6A_EcoRV"/>
    <property type="match status" value="1"/>
</dbReference>
<dbReference type="EC" id="2.1.1.72" evidence="2"/>
<keyword evidence="10" id="KW-1185">Reference proteome</keyword>
<evidence type="ECO:0000313" key="8">
    <source>
        <dbReference type="EMBL" id="QPS00715.1"/>
    </source>
</evidence>
<dbReference type="GO" id="GO:1904047">
    <property type="term" value="F:S-adenosyl-L-methionine binding"/>
    <property type="evidence" value="ECO:0007669"/>
    <property type="project" value="TreeGrafter"/>
</dbReference>
<dbReference type="GeneID" id="35767360"/>
<dbReference type="AlphaFoldDB" id="A0A0X8FGA3"/>
<dbReference type="Gene3D" id="1.10.1020.10">
    <property type="entry name" value="Adenine-specific Methyltransferase, Domain 2"/>
    <property type="match status" value="1"/>
</dbReference>
<dbReference type="PANTHER" id="PTHR30481">
    <property type="entry name" value="DNA ADENINE METHYLASE"/>
    <property type="match status" value="1"/>
</dbReference>
<dbReference type="GO" id="GO:0006298">
    <property type="term" value="P:mismatch repair"/>
    <property type="evidence" value="ECO:0007669"/>
    <property type="project" value="TreeGrafter"/>
</dbReference>
<evidence type="ECO:0000256" key="2">
    <source>
        <dbReference type="ARBA" id="ARBA00011900"/>
    </source>
</evidence>
<dbReference type="EMBL" id="JAOTML010000001">
    <property type="protein sequence ID" value="MCY3052389.1"/>
    <property type="molecule type" value="Genomic_DNA"/>
</dbReference>
<keyword evidence="5" id="KW-0949">S-adenosyl-L-methionine</keyword>
<dbReference type="Proteomes" id="UP001069145">
    <property type="component" value="Unassembled WGS sequence"/>
</dbReference>